<dbReference type="EMBL" id="NXLW01000004">
    <property type="protein sequence ID" value="RDU72903.1"/>
    <property type="molecule type" value="Genomic_DNA"/>
</dbReference>
<organism evidence="1 2">
    <name type="scientific">Helicobacter aurati</name>
    <dbReference type="NCBI Taxonomy" id="137778"/>
    <lineage>
        <taxon>Bacteria</taxon>
        <taxon>Pseudomonadati</taxon>
        <taxon>Campylobacterota</taxon>
        <taxon>Epsilonproteobacteria</taxon>
        <taxon>Campylobacterales</taxon>
        <taxon>Helicobacteraceae</taxon>
        <taxon>Helicobacter</taxon>
    </lineage>
</organism>
<reference evidence="1 2" key="1">
    <citation type="submission" date="2018-04" db="EMBL/GenBank/DDBJ databases">
        <title>Novel Campyloabacter and Helicobacter Species and Strains.</title>
        <authorList>
            <person name="Mannion A.J."/>
            <person name="Shen Z."/>
            <person name="Fox J.G."/>
        </authorList>
    </citation>
    <scope>NUCLEOTIDE SEQUENCE [LARGE SCALE GENOMIC DNA]</scope>
    <source>
        <strain evidence="1 2">MIT 97-5075</strain>
    </source>
</reference>
<keyword evidence="2" id="KW-1185">Reference proteome</keyword>
<dbReference type="Proteomes" id="UP000256424">
    <property type="component" value="Unassembled WGS sequence"/>
</dbReference>
<gene>
    <name evidence="1" type="ORF">CQA66_03170</name>
</gene>
<evidence type="ECO:0000313" key="1">
    <source>
        <dbReference type="EMBL" id="RDU72903.1"/>
    </source>
</evidence>
<evidence type="ECO:0000313" key="2">
    <source>
        <dbReference type="Proteomes" id="UP000256424"/>
    </source>
</evidence>
<sequence>MHSECTSALRGKLEGKNLLLESSKLAELELRIKKLFAKSGIAEIMRTCNNNIATFATQVKRSIDSKIDNEEAKILQECLTSLESTNRDERSNLDSIINEESNRLLNDLQRIPYEEAARASSHLASTQEQIQQKLNGELQRIVDEIKSEVWHVQAEYAAITHGDSDSSDTLSTLAALADMVGKVVVLIPHHPIAKIVAPIALAAK</sequence>
<proteinExistence type="predicted"/>
<comment type="caution">
    <text evidence="1">The sequence shown here is derived from an EMBL/GenBank/DDBJ whole genome shotgun (WGS) entry which is preliminary data.</text>
</comment>
<dbReference type="RefSeq" id="WP_104763179.1">
    <property type="nucleotide sequence ID" value="NZ_FZPM01000014.1"/>
</dbReference>
<accession>A0A3D8J604</accession>
<protein>
    <submittedName>
        <fullName evidence="1">Uncharacterized protein</fullName>
    </submittedName>
</protein>
<dbReference type="AlphaFoldDB" id="A0A3D8J604"/>
<name>A0A3D8J604_9HELI</name>